<dbReference type="CDD" id="cd19375">
    <property type="entry name" value="UDG-F3-like_SMUG2"/>
    <property type="match status" value="1"/>
</dbReference>
<dbReference type="RefSeq" id="WP_070727107.1">
    <property type="nucleotide sequence ID" value="NZ_MDZB01000097.1"/>
</dbReference>
<dbReference type="SUPFAM" id="SSF52141">
    <property type="entry name" value="Uracil-DNA glycosylase-like"/>
    <property type="match status" value="1"/>
</dbReference>
<dbReference type="AlphaFoldDB" id="A0A1G1T6G8"/>
<dbReference type="Gene3D" id="3.40.470.10">
    <property type="entry name" value="Uracil-DNA glycosylase-like domain"/>
    <property type="match status" value="1"/>
</dbReference>
<feature type="domain" description="Uracil-DNA glycosylase-like" evidence="1">
    <location>
        <begin position="49"/>
        <end position="222"/>
    </location>
</feature>
<organism evidence="2 3">
    <name type="scientific">Hymenobacter lapidarius</name>
    <dbReference type="NCBI Taxonomy" id="1908237"/>
    <lineage>
        <taxon>Bacteria</taxon>
        <taxon>Pseudomonadati</taxon>
        <taxon>Bacteroidota</taxon>
        <taxon>Cytophagia</taxon>
        <taxon>Cytophagales</taxon>
        <taxon>Hymenobacteraceae</taxon>
        <taxon>Hymenobacter</taxon>
    </lineage>
</organism>
<dbReference type="EMBL" id="MDZB01000097">
    <property type="protein sequence ID" value="OGX86468.1"/>
    <property type="molecule type" value="Genomic_DNA"/>
</dbReference>
<accession>A0A1G1T6G8</accession>
<gene>
    <name evidence="2" type="ORF">BEN47_13295</name>
</gene>
<dbReference type="STRING" id="1908237.BEN47_13295"/>
<dbReference type="InterPro" id="IPR036895">
    <property type="entry name" value="Uracil-DNA_glycosylase-like_sf"/>
</dbReference>
<evidence type="ECO:0000313" key="2">
    <source>
        <dbReference type="EMBL" id="OGX86468.1"/>
    </source>
</evidence>
<evidence type="ECO:0000313" key="3">
    <source>
        <dbReference type="Proteomes" id="UP000176294"/>
    </source>
</evidence>
<dbReference type="Pfam" id="PF03167">
    <property type="entry name" value="UDG"/>
    <property type="match status" value="1"/>
</dbReference>
<name>A0A1G1T6G8_9BACT</name>
<reference evidence="2 3" key="1">
    <citation type="submission" date="2016-08" db="EMBL/GenBank/DDBJ databases">
        <title>Hymenobacter coccineus sp. nov., Hymenobacter lapidarius sp. nov. and Hymenobacter glacialis sp. nov., isolated from Antarctic soil.</title>
        <authorList>
            <person name="Sedlacek I."/>
            <person name="Kralova S."/>
            <person name="Kyrova K."/>
            <person name="Maslanova I."/>
            <person name="Stankova E."/>
            <person name="Vrbovska V."/>
            <person name="Nemec M."/>
            <person name="Bartak M."/>
            <person name="Svec P."/>
            <person name="Busse H.-J."/>
            <person name="Pantucek R."/>
        </authorList>
    </citation>
    <scope>NUCLEOTIDE SEQUENCE [LARGE SCALE GENOMIC DNA]</scope>
    <source>
        <strain evidence="2 3">CCM 8643</strain>
    </source>
</reference>
<dbReference type="InterPro" id="IPR032579">
    <property type="entry name" value="Phe_SMUG2-like"/>
</dbReference>
<keyword evidence="3" id="KW-1185">Reference proteome</keyword>
<proteinExistence type="predicted"/>
<dbReference type="OrthoDB" id="7107805at2"/>
<dbReference type="InterPro" id="IPR005122">
    <property type="entry name" value="Uracil-DNA_glycosylase-like"/>
</dbReference>
<protein>
    <recommendedName>
        <fullName evidence="1">Uracil-DNA glycosylase-like domain-containing protein</fullName>
    </recommendedName>
</protein>
<comment type="caution">
    <text evidence="2">The sequence shown here is derived from an EMBL/GenBank/DDBJ whole genome shotgun (WGS) entry which is preliminary data.</text>
</comment>
<evidence type="ECO:0000259" key="1">
    <source>
        <dbReference type="Pfam" id="PF03167"/>
    </source>
</evidence>
<dbReference type="Proteomes" id="UP000176294">
    <property type="component" value="Unassembled WGS sequence"/>
</dbReference>
<sequence>MSTFAAQLLEFLSSFPLPLALPPGVAAASPFREPAVHELLAQFARRHYVEAPPRVAVLGINPGRLGMGRTGVAFTDPTALAEHCGIGHDLPRQRPELSSQFIYAVVTEMGGPTAFYRHFYLGSVYPLVLLHEGLNYNYYDSPALLKSLWPEMRSSLRQQVQALGLRTDVAVSLGKRNGLFFNKLNDELGLFERIVVLDHPRYLMQYRRRDLEQNVAHYVAELGALLHAPA</sequence>